<evidence type="ECO:0000313" key="3">
    <source>
        <dbReference type="Proteomes" id="UP000189800"/>
    </source>
</evidence>
<dbReference type="EMBL" id="MUYU01000031">
    <property type="protein sequence ID" value="OOS21303.1"/>
    <property type="molecule type" value="Genomic_DNA"/>
</dbReference>
<dbReference type="RefSeq" id="WP_078254939.1">
    <property type="nucleotide sequence ID" value="NZ_MUYU01000031.1"/>
</dbReference>
<dbReference type="SUPFAM" id="SSF56925">
    <property type="entry name" value="OMPA-like"/>
    <property type="match status" value="1"/>
</dbReference>
<proteinExistence type="predicted"/>
<accession>A0A1T0CG64</accession>
<dbReference type="STRING" id="470453.B0680_09945"/>
<evidence type="ECO:0000256" key="1">
    <source>
        <dbReference type="SAM" id="SignalP"/>
    </source>
</evidence>
<protein>
    <submittedName>
        <fullName evidence="2">Uncharacterized protein</fullName>
    </submittedName>
</protein>
<dbReference type="Gene3D" id="2.40.160.170">
    <property type="match status" value="1"/>
</dbReference>
<dbReference type="Proteomes" id="UP000189800">
    <property type="component" value="Unassembled WGS sequence"/>
</dbReference>
<organism evidence="2 3">
    <name type="scientific">Moraxella pluranimalium</name>
    <dbReference type="NCBI Taxonomy" id="470453"/>
    <lineage>
        <taxon>Bacteria</taxon>
        <taxon>Pseudomonadati</taxon>
        <taxon>Pseudomonadota</taxon>
        <taxon>Gammaproteobacteria</taxon>
        <taxon>Moraxellales</taxon>
        <taxon>Moraxellaceae</taxon>
        <taxon>Moraxella</taxon>
    </lineage>
</organism>
<comment type="caution">
    <text evidence="2">The sequence shown here is derived from an EMBL/GenBank/DDBJ whole genome shotgun (WGS) entry which is preliminary data.</text>
</comment>
<feature type="signal peptide" evidence="1">
    <location>
        <begin position="1"/>
        <end position="21"/>
    </location>
</feature>
<evidence type="ECO:0000313" key="2">
    <source>
        <dbReference type="EMBL" id="OOS21303.1"/>
    </source>
</evidence>
<sequence length="250" mass="26040">MKAIKLTAIAGAVLLSTSAMANVVTDTASTVATGTVNAVKATSSAIVDGGRTFLQTATKPAAVSAEVGTLGYGANITWDANDSTAVVAGWTGGDISISDKLSVNDVKYDVETDLSNPYLGVQVRPMKNWLTVNTGIIIPDNTVTVTAKPDSEIKIAGTTYTNTEVESLTGTVKSRNNVAPYLTVGFRPTINNNWGVFGEVGAAYTGKVDVDLQGTGTKGDEAAAKARQEIESETALKWAPIAKLGVTYRF</sequence>
<dbReference type="AlphaFoldDB" id="A0A1T0CG64"/>
<gene>
    <name evidence="2" type="ORF">B0680_09945</name>
</gene>
<dbReference type="InterPro" id="IPR011250">
    <property type="entry name" value="OMP/PagP_B-barrel"/>
</dbReference>
<keyword evidence="3" id="KW-1185">Reference proteome</keyword>
<keyword evidence="1" id="KW-0732">Signal</keyword>
<feature type="chain" id="PRO_5012323276" evidence="1">
    <location>
        <begin position="22"/>
        <end position="250"/>
    </location>
</feature>
<name>A0A1T0CG64_9GAMM</name>
<reference evidence="2 3" key="1">
    <citation type="submission" date="2017-02" db="EMBL/GenBank/DDBJ databases">
        <title>Draft genome sequence of Moraxella pluranimalium CCUG 54913T type strain.</title>
        <authorList>
            <person name="Salva-Serra F."/>
            <person name="Engstrom-Jakobsson H."/>
            <person name="Thorell K."/>
            <person name="Jaen-Luchoro D."/>
            <person name="Gonzales-Siles L."/>
            <person name="Karlsson R."/>
            <person name="Yazdan S."/>
            <person name="Boulund F."/>
            <person name="Johnning A."/>
            <person name="Engstrand L."/>
            <person name="Kristiansson E."/>
            <person name="Moore E."/>
        </authorList>
    </citation>
    <scope>NUCLEOTIDE SEQUENCE [LARGE SCALE GENOMIC DNA]</scope>
    <source>
        <strain evidence="2 3">CCUG 54913</strain>
    </source>
</reference>
<dbReference type="OrthoDB" id="7061880at2"/>